<dbReference type="EMBL" id="BMZB01000003">
    <property type="protein sequence ID" value="GGZ36738.1"/>
    <property type="molecule type" value="Genomic_DNA"/>
</dbReference>
<accession>A0A918Q9K4</accession>
<keyword evidence="3" id="KW-1185">Reference proteome</keyword>
<evidence type="ECO:0000256" key="1">
    <source>
        <dbReference type="SAM" id="Phobius"/>
    </source>
</evidence>
<keyword evidence="1" id="KW-1133">Transmembrane helix</keyword>
<protein>
    <submittedName>
        <fullName evidence="2">Uncharacterized protein</fullName>
    </submittedName>
</protein>
<feature type="transmembrane region" description="Helical" evidence="1">
    <location>
        <begin position="230"/>
        <end position="252"/>
    </location>
</feature>
<reference evidence="2" key="1">
    <citation type="journal article" date="2014" name="Int. J. Syst. Evol. Microbiol.">
        <title>Complete genome sequence of Corynebacterium casei LMG S-19264T (=DSM 44701T), isolated from a smear-ripened cheese.</title>
        <authorList>
            <consortium name="US DOE Joint Genome Institute (JGI-PGF)"/>
            <person name="Walter F."/>
            <person name="Albersmeier A."/>
            <person name="Kalinowski J."/>
            <person name="Ruckert C."/>
        </authorList>
    </citation>
    <scope>NUCLEOTIDE SEQUENCE</scope>
    <source>
        <strain evidence="2">KCTC 32296</strain>
    </source>
</reference>
<dbReference type="AlphaFoldDB" id="A0A918Q9K4"/>
<feature type="transmembrane region" description="Helical" evidence="1">
    <location>
        <begin position="198"/>
        <end position="218"/>
    </location>
</feature>
<dbReference type="Proteomes" id="UP000662572">
    <property type="component" value="Unassembled WGS sequence"/>
</dbReference>
<sequence>MTVKPAFSVIAALKAAFGFVPTGIARAWLSLGLLLIVFGLYQSGAVPQAAHPVLLLASVGLQFAAIGALYRVAIFGTYARAEGLGFGGLQFARTEWRLIGATLLVGLFWLMVFITLSLVLAVIMSASGMGTETYNSPAGLFQELKGGQVAGLVIMALIVLILCVLGVLSLKLSLYQPATVAGRQMISLNALNLSSGQVIKLLLGYGVICLPLIILAYGLQGLGDHWSGRLIDAAIGVLFVLPVTVGFLSSAYKQIMDLRASH</sequence>
<feature type="transmembrane region" description="Helical" evidence="1">
    <location>
        <begin position="53"/>
        <end position="78"/>
    </location>
</feature>
<feature type="transmembrane region" description="Helical" evidence="1">
    <location>
        <begin position="149"/>
        <end position="170"/>
    </location>
</feature>
<keyword evidence="1" id="KW-0472">Membrane</keyword>
<comment type="caution">
    <text evidence="2">The sequence shown here is derived from an EMBL/GenBank/DDBJ whole genome shotgun (WGS) entry which is preliminary data.</text>
</comment>
<reference evidence="2" key="2">
    <citation type="submission" date="2020-09" db="EMBL/GenBank/DDBJ databases">
        <authorList>
            <person name="Sun Q."/>
            <person name="Kim S."/>
        </authorList>
    </citation>
    <scope>NUCLEOTIDE SEQUENCE</scope>
    <source>
        <strain evidence="2">KCTC 32296</strain>
    </source>
</reference>
<proteinExistence type="predicted"/>
<evidence type="ECO:0000313" key="2">
    <source>
        <dbReference type="EMBL" id="GGZ36738.1"/>
    </source>
</evidence>
<gene>
    <name evidence="2" type="ORF">GCM10011273_23860</name>
</gene>
<evidence type="ECO:0000313" key="3">
    <source>
        <dbReference type="Proteomes" id="UP000662572"/>
    </source>
</evidence>
<name>A0A918Q9K4_9CAUL</name>
<dbReference type="RefSeq" id="WP_189486812.1">
    <property type="nucleotide sequence ID" value="NZ_BMZB01000003.1"/>
</dbReference>
<organism evidence="2 3">
    <name type="scientific">Asticcacaulis endophyticus</name>
    <dbReference type="NCBI Taxonomy" id="1395890"/>
    <lineage>
        <taxon>Bacteria</taxon>
        <taxon>Pseudomonadati</taxon>
        <taxon>Pseudomonadota</taxon>
        <taxon>Alphaproteobacteria</taxon>
        <taxon>Caulobacterales</taxon>
        <taxon>Caulobacteraceae</taxon>
        <taxon>Asticcacaulis</taxon>
    </lineage>
</organism>
<feature type="transmembrane region" description="Helical" evidence="1">
    <location>
        <begin position="98"/>
        <end position="128"/>
    </location>
</feature>
<keyword evidence="1" id="KW-0812">Transmembrane</keyword>